<organism evidence="1 2">
    <name type="scientific">Byssothecium circinans</name>
    <dbReference type="NCBI Taxonomy" id="147558"/>
    <lineage>
        <taxon>Eukaryota</taxon>
        <taxon>Fungi</taxon>
        <taxon>Dikarya</taxon>
        <taxon>Ascomycota</taxon>
        <taxon>Pezizomycotina</taxon>
        <taxon>Dothideomycetes</taxon>
        <taxon>Pleosporomycetidae</taxon>
        <taxon>Pleosporales</taxon>
        <taxon>Massarineae</taxon>
        <taxon>Massarinaceae</taxon>
        <taxon>Byssothecium</taxon>
    </lineage>
</organism>
<dbReference type="AlphaFoldDB" id="A0A6A5U871"/>
<evidence type="ECO:0000313" key="2">
    <source>
        <dbReference type="Proteomes" id="UP000800035"/>
    </source>
</evidence>
<reference evidence="1" key="1">
    <citation type="journal article" date="2020" name="Stud. Mycol.">
        <title>101 Dothideomycetes genomes: a test case for predicting lifestyles and emergence of pathogens.</title>
        <authorList>
            <person name="Haridas S."/>
            <person name="Albert R."/>
            <person name="Binder M."/>
            <person name="Bloem J."/>
            <person name="Labutti K."/>
            <person name="Salamov A."/>
            <person name="Andreopoulos B."/>
            <person name="Baker S."/>
            <person name="Barry K."/>
            <person name="Bills G."/>
            <person name="Bluhm B."/>
            <person name="Cannon C."/>
            <person name="Castanera R."/>
            <person name="Culley D."/>
            <person name="Daum C."/>
            <person name="Ezra D."/>
            <person name="Gonzalez J."/>
            <person name="Henrissat B."/>
            <person name="Kuo A."/>
            <person name="Liang C."/>
            <person name="Lipzen A."/>
            <person name="Lutzoni F."/>
            <person name="Magnuson J."/>
            <person name="Mondo S."/>
            <person name="Nolan M."/>
            <person name="Ohm R."/>
            <person name="Pangilinan J."/>
            <person name="Park H.-J."/>
            <person name="Ramirez L."/>
            <person name="Alfaro M."/>
            <person name="Sun H."/>
            <person name="Tritt A."/>
            <person name="Yoshinaga Y."/>
            <person name="Zwiers L.-H."/>
            <person name="Turgeon B."/>
            <person name="Goodwin S."/>
            <person name="Spatafora J."/>
            <person name="Crous P."/>
            <person name="Grigoriev I."/>
        </authorList>
    </citation>
    <scope>NUCLEOTIDE SEQUENCE</scope>
    <source>
        <strain evidence="1">CBS 675.92</strain>
    </source>
</reference>
<sequence length="149" mass="16549">MGKMMDGFEKHHRDESTALLYPKTATSPATKSSVYLHKSHLCPHPMICTHRHSFLIPSCPPPASKSFQFTVPFPHAHVPSPTCRKPPQTTTDSHFTCSEHHDTSALVPWSQSSNMRVPGAFHAFSFVSPTIPAAIPRIYPGFARWADAM</sequence>
<protein>
    <submittedName>
        <fullName evidence="1">Uncharacterized protein</fullName>
    </submittedName>
</protein>
<dbReference type="EMBL" id="ML976989">
    <property type="protein sequence ID" value="KAF1957317.1"/>
    <property type="molecule type" value="Genomic_DNA"/>
</dbReference>
<dbReference type="Proteomes" id="UP000800035">
    <property type="component" value="Unassembled WGS sequence"/>
</dbReference>
<evidence type="ECO:0000313" key="1">
    <source>
        <dbReference type="EMBL" id="KAF1957317.1"/>
    </source>
</evidence>
<keyword evidence="2" id="KW-1185">Reference proteome</keyword>
<name>A0A6A5U871_9PLEO</name>
<proteinExistence type="predicted"/>
<accession>A0A6A5U871</accession>
<gene>
    <name evidence="1" type="ORF">CC80DRAFT_42171</name>
</gene>